<evidence type="ECO:0000256" key="1">
    <source>
        <dbReference type="SAM" id="MobiDB-lite"/>
    </source>
</evidence>
<reference evidence="2 3" key="1">
    <citation type="journal article" date="2018" name="Plant J.">
        <title>Genome sequences of Chlorella sorokiniana UTEX 1602 and Micractinium conductrix SAG 241.80: implications to maltose excretion by a green alga.</title>
        <authorList>
            <person name="Arriola M.B."/>
            <person name="Velmurugan N."/>
            <person name="Zhang Y."/>
            <person name="Plunkett M.H."/>
            <person name="Hondzo H."/>
            <person name="Barney B.M."/>
        </authorList>
    </citation>
    <scope>NUCLEOTIDE SEQUENCE [LARGE SCALE GENOMIC DNA]</scope>
    <source>
        <strain evidence="2 3">SAG 241.80</strain>
    </source>
</reference>
<gene>
    <name evidence="2" type="ORF">C2E20_6861</name>
</gene>
<feature type="compositionally biased region" description="Basic and acidic residues" evidence="1">
    <location>
        <begin position="78"/>
        <end position="90"/>
    </location>
</feature>
<name>A0A2P6V678_9CHLO</name>
<dbReference type="OrthoDB" id="10502507at2759"/>
<comment type="caution">
    <text evidence="2">The sequence shown here is derived from an EMBL/GenBank/DDBJ whole genome shotgun (WGS) entry which is preliminary data.</text>
</comment>
<sequence>MLLRPLAGTRGHAYHYAEDSARAALRDEERGSGPDLTSMYAPVEEVGDNITAPKGWHFSNRIDQLEEKQQERVAAQVDRAREAGGPPAEK</sequence>
<dbReference type="AlphaFoldDB" id="A0A2P6V678"/>
<evidence type="ECO:0000313" key="3">
    <source>
        <dbReference type="Proteomes" id="UP000239649"/>
    </source>
</evidence>
<accession>A0A2P6V678</accession>
<dbReference type="Proteomes" id="UP000239649">
    <property type="component" value="Unassembled WGS sequence"/>
</dbReference>
<keyword evidence="3" id="KW-1185">Reference proteome</keyword>
<organism evidence="2 3">
    <name type="scientific">Micractinium conductrix</name>
    <dbReference type="NCBI Taxonomy" id="554055"/>
    <lineage>
        <taxon>Eukaryota</taxon>
        <taxon>Viridiplantae</taxon>
        <taxon>Chlorophyta</taxon>
        <taxon>core chlorophytes</taxon>
        <taxon>Trebouxiophyceae</taxon>
        <taxon>Chlorellales</taxon>
        <taxon>Chlorellaceae</taxon>
        <taxon>Chlorella clade</taxon>
        <taxon>Micractinium</taxon>
    </lineage>
</organism>
<feature type="region of interest" description="Disordered" evidence="1">
    <location>
        <begin position="66"/>
        <end position="90"/>
    </location>
</feature>
<dbReference type="EMBL" id="LHPF02000025">
    <property type="protein sequence ID" value="PSC69597.1"/>
    <property type="molecule type" value="Genomic_DNA"/>
</dbReference>
<proteinExistence type="predicted"/>
<protein>
    <submittedName>
        <fullName evidence="2">Family transcriptional regulator</fullName>
    </submittedName>
</protein>
<evidence type="ECO:0000313" key="2">
    <source>
        <dbReference type="EMBL" id="PSC69597.1"/>
    </source>
</evidence>